<dbReference type="EMBL" id="OZ243562">
    <property type="protein sequence ID" value="CAN0501180.1"/>
    <property type="molecule type" value="Genomic_DNA"/>
</dbReference>
<gene>
    <name evidence="1" type="ORF">MRATA1EN22A_LOCUS22312</name>
</gene>
<protein>
    <submittedName>
        <fullName evidence="1">Uncharacterized protein</fullName>
    </submittedName>
</protein>
<evidence type="ECO:0000313" key="1">
    <source>
        <dbReference type="EMBL" id="CAN0501180.1"/>
    </source>
</evidence>
<reference evidence="1" key="1">
    <citation type="submission" date="2025-03" db="EMBL/GenBank/DDBJ databases">
        <authorList>
            <consortium name="ELIXIR-Norway"/>
            <consortium name="Elixir Norway"/>
        </authorList>
    </citation>
    <scope>NUCLEOTIDE SEQUENCE</scope>
</reference>
<proteinExistence type="predicted"/>
<accession>A0ACB1MJT8</accession>
<organism evidence="1 2">
    <name type="scientific">Rangifer tarandus platyrhynchus</name>
    <name type="common">Svalbard reindeer</name>
    <dbReference type="NCBI Taxonomy" id="3082113"/>
    <lineage>
        <taxon>Eukaryota</taxon>
        <taxon>Metazoa</taxon>
        <taxon>Chordata</taxon>
        <taxon>Craniata</taxon>
        <taxon>Vertebrata</taxon>
        <taxon>Euteleostomi</taxon>
        <taxon>Mammalia</taxon>
        <taxon>Eutheria</taxon>
        <taxon>Laurasiatheria</taxon>
        <taxon>Artiodactyla</taxon>
        <taxon>Ruminantia</taxon>
        <taxon>Pecora</taxon>
        <taxon>Cervidae</taxon>
        <taxon>Odocoileinae</taxon>
        <taxon>Rangifer</taxon>
    </lineage>
</organism>
<name>A0ACB1MJT8_RANTA</name>
<sequence>MPIAQLLELWKKIEVEPMEIETTEEDLNLDSEPTTEDTVEEDKGDPPSLETKTAVSAENLGTPPPETTGERLVHKRTVSGVSGKVTVLGHLTRSTWTLAGYREPPAWAWSAAGDCGDGSRGLALVLRALPAVGECGGQENRRRPGPGPARPAPRGAWSREPREEEVAGLRGARWPRTRGTEDARAAAPEAAETVSRKGRRALALERGGYQFQKRTDVFCLLLGTCYRDRSWPGKGKLALFSETE</sequence>
<dbReference type="Proteomes" id="UP001162501">
    <property type="component" value="Chromosome 34"/>
</dbReference>
<evidence type="ECO:0000313" key="2">
    <source>
        <dbReference type="Proteomes" id="UP001162501"/>
    </source>
</evidence>